<feature type="compositionally biased region" description="Gly residues" evidence="3">
    <location>
        <begin position="1075"/>
        <end position="1100"/>
    </location>
</feature>
<evidence type="ECO:0000259" key="5">
    <source>
        <dbReference type="PROSITE" id="PS50026"/>
    </source>
</evidence>
<dbReference type="SMART" id="SM00181">
    <property type="entry name" value="EGF"/>
    <property type="match status" value="4"/>
</dbReference>
<evidence type="ECO:0000256" key="1">
    <source>
        <dbReference type="ARBA" id="ARBA00023157"/>
    </source>
</evidence>
<dbReference type="PROSITE" id="PS00022">
    <property type="entry name" value="EGF_1"/>
    <property type="match status" value="4"/>
</dbReference>
<dbReference type="SUPFAM" id="SSF49899">
    <property type="entry name" value="Concanavalin A-like lectins/glucanases"/>
    <property type="match status" value="7"/>
</dbReference>
<comment type="caution">
    <text evidence="2">Lacks conserved residue(s) required for the propagation of feature annotation.</text>
</comment>
<feature type="domain" description="Laminin G" evidence="4">
    <location>
        <begin position="1935"/>
        <end position="2114"/>
    </location>
</feature>
<accession>A0A1I8HXD7</accession>
<evidence type="ECO:0000256" key="3">
    <source>
        <dbReference type="SAM" id="MobiDB-lite"/>
    </source>
</evidence>
<protein>
    <submittedName>
        <fullName evidence="7">EGF-like domain-containing protein</fullName>
    </submittedName>
</protein>
<feature type="domain" description="EGF-like" evidence="5">
    <location>
        <begin position="1772"/>
        <end position="1811"/>
    </location>
</feature>
<feature type="region of interest" description="Disordered" evidence="3">
    <location>
        <begin position="1546"/>
        <end position="1569"/>
    </location>
</feature>
<dbReference type="SMART" id="SM00282">
    <property type="entry name" value="LamG"/>
    <property type="match status" value="5"/>
</dbReference>
<keyword evidence="6" id="KW-1185">Reference proteome</keyword>
<feature type="region of interest" description="Disordered" evidence="3">
    <location>
        <begin position="1064"/>
        <end position="1100"/>
    </location>
</feature>
<dbReference type="PANTHER" id="PTHR15036">
    <property type="entry name" value="PIKACHURIN-LIKE PROTEIN"/>
    <property type="match status" value="1"/>
</dbReference>
<feature type="domain" description="Laminin G" evidence="4">
    <location>
        <begin position="1578"/>
        <end position="1771"/>
    </location>
</feature>
<dbReference type="InterPro" id="IPR050372">
    <property type="entry name" value="Neurexin-related_CASP"/>
</dbReference>
<keyword evidence="1 2" id="KW-1015">Disulfide bond</keyword>
<dbReference type="Proteomes" id="UP000095280">
    <property type="component" value="Unplaced"/>
</dbReference>
<dbReference type="Gene3D" id="2.60.120.200">
    <property type="match status" value="6"/>
</dbReference>
<dbReference type="PROSITE" id="PS01186">
    <property type="entry name" value="EGF_2"/>
    <property type="match status" value="2"/>
</dbReference>
<evidence type="ECO:0000313" key="6">
    <source>
        <dbReference type="Proteomes" id="UP000095280"/>
    </source>
</evidence>
<organism evidence="6 7">
    <name type="scientific">Macrostomum lignano</name>
    <dbReference type="NCBI Taxonomy" id="282301"/>
    <lineage>
        <taxon>Eukaryota</taxon>
        <taxon>Metazoa</taxon>
        <taxon>Spiralia</taxon>
        <taxon>Lophotrochozoa</taxon>
        <taxon>Platyhelminthes</taxon>
        <taxon>Rhabditophora</taxon>
        <taxon>Macrostomorpha</taxon>
        <taxon>Macrostomida</taxon>
        <taxon>Macrostomidae</taxon>
        <taxon>Macrostomum</taxon>
    </lineage>
</organism>
<feature type="disulfide bond" evidence="2">
    <location>
        <begin position="2140"/>
        <end position="2149"/>
    </location>
</feature>
<dbReference type="InterPro" id="IPR001791">
    <property type="entry name" value="Laminin_G"/>
</dbReference>
<dbReference type="PROSITE" id="PS50026">
    <property type="entry name" value="EGF_3"/>
    <property type="match status" value="2"/>
</dbReference>
<dbReference type="InterPro" id="IPR013320">
    <property type="entry name" value="ConA-like_dom_sf"/>
</dbReference>
<dbReference type="PROSITE" id="PS50025">
    <property type="entry name" value="LAM_G_DOMAIN"/>
    <property type="match status" value="2"/>
</dbReference>
<dbReference type="Pfam" id="PF13385">
    <property type="entry name" value="Laminin_G_3"/>
    <property type="match status" value="1"/>
</dbReference>
<dbReference type="InterPro" id="IPR000742">
    <property type="entry name" value="EGF"/>
</dbReference>
<dbReference type="CDD" id="cd00110">
    <property type="entry name" value="LamG"/>
    <property type="match status" value="4"/>
</dbReference>
<name>A0A1I8HXD7_9PLAT</name>
<evidence type="ECO:0000313" key="7">
    <source>
        <dbReference type="WBParaSite" id="maker-uti_cns_0008449-snap-gene-0.2-mRNA-1"/>
    </source>
</evidence>
<dbReference type="CDD" id="cd00054">
    <property type="entry name" value="EGF_CA"/>
    <property type="match status" value="1"/>
</dbReference>
<evidence type="ECO:0000256" key="2">
    <source>
        <dbReference type="PROSITE-ProRule" id="PRU00076"/>
    </source>
</evidence>
<keyword evidence="2" id="KW-0245">EGF-like domain</keyword>
<evidence type="ECO:0000259" key="4">
    <source>
        <dbReference type="PROSITE" id="PS50025"/>
    </source>
</evidence>
<dbReference type="Gene3D" id="2.10.25.10">
    <property type="entry name" value="Laminin"/>
    <property type="match status" value="1"/>
</dbReference>
<dbReference type="PANTHER" id="PTHR15036:SF67">
    <property type="entry name" value="LAMININ SUBUNIT ALPHA-LIKE PROTEIN"/>
    <property type="match status" value="1"/>
</dbReference>
<dbReference type="Pfam" id="PF02210">
    <property type="entry name" value="Laminin_G_2"/>
    <property type="match status" value="4"/>
</dbReference>
<sequence length="2316" mass="256911">SLLVPTDALSTSCSSPWQLDLEVLFKGDSAAGSRRSMLGLSDEESAQLLLTTSGDAKLGLKSSASLNEEAEIAASTGRLPRHRWVNLTVRLSTNSDGSDTVWLLLVDGVPSARAPTTTPPLLIGPLRVTWLLGKNDTGTVVRNTFVTFGCNATPERLVGGANWPYFDNCVGKSNNCPVGCECRATDGDNVCSCPKAAAGCPQERYSLRFASPSLSNALFDVFGDGVTFSGIAGVSLTEGANYLTLRPSAAGQSRCLANGACASCGFYIRLVFKTGLGHQDFALLYAGTLGLSVGVDSSNRLIASLVSKDAEGRWYRWTVAGGVVAENEWSLAEIAWHPAMAGGLRLELNGHRVGQSTGTEMSAALPWESQPKDWYLGRDPVSPAKPVIEDKKLTVLSLLALSADGKTIMEAKNSSSLGGAVHMVSVSFENDVESGYMLHFSFPAGIRVEDGVQRVPGVFGRALRLPGSTNSFVKIQAGHSCLTDLQWCHQGLTVRLWLRPLGGSVSGGESILLSARGYEVVIQSARLIVRARTDESVWVSRGQRLTFNAWQLIEFSWERRQGLQVYINGSLVDSMAVPTADFSTKAGLSADTAIYLGSAVNVRGRSSPNCDIDELQLWEASRDELIARRKLTLVVEPNAYIWDGIARHRFVGGTASPSVQAVVRGYPRVETAPPGMGTGLRMSLDRDSIVFNENIVCLGDPLNYCPEGFAMVLPLKFEGPVSNVPIISSDTLEVSADATRLIVQFRLSRHIWKAALPASRIPDGTWFVMSISWQLHEGLLVYINDALVTSAYQAGLHDARDAGEELIVGSNPRFAYTRQVMHIGTITWWNARYSYVLNRAALRMRTDYPAVNIIDGPGNYQNQQPATPVQMARIGRSGQIIYRFSGVPDNYDQSLNLTFATRERNALLWHSFREPNTTITVFLKDGNLKIVYERVEDSRSSVAAISHTTKEEITVKLDSMNIADGYPHNVFIQKLGDTLDITIDRRGFERHRVSNEGFWLVPDRGMVHVAEHRALPEYPGFVGDLSGLYVRVGSRLRWNLLENIGGRNPRPDVPFSINGDVRIVYERPPPPDRGSSGGSGGSTGGGSPGSGGVRPGGGYDGGPTGRNSFLLLEIFDGVFYLVVGPPSMEVVTDERYRFRLSADGQLVDDLISHKVRLWIDGRRPAVEFEGVRKSLGDESQLENDWLFNTFTYIGFDAEDRLPFLCWSRVRFQGCINYIMTGDESDQTSWFYMQPENLVEHQADITGRKSNCHLPKMLPCNEPVLNITRHPVDLCFSMDKYGMTSSDTCSNRWRKNHEVIDNVGALTSGSGQMPTKNFFCDCRHSKFTRATPDDNEFSFVGAPCIRSAPLMVLDGNERYLVARFRGASSHLETRHDDISIRFKTSERTGCIFKAFRMEPNIFLEAYLDDGSPVIATNMHFSGREDRFLDSSANQVLRASYTGPRRGYNDDRWHTLIIKRRANYLAFYVDDDRPGMEFQKVILPVDVRRGFVWQIDSIEIGGCNLGTMTGPYDNFYGFKGKLQNFHWLTTKYLYDLFRASKRFQLEMKTPDHLTTPTPKPTRPSPPEKPESDFTLTFLRTHQYSRLSSGTVMLRNIDSTGFTMELSFRTRESSAVLVFINILQETEKFFGLELHEGRLRYSFNLKDRYSDYVGHVGQLNDDRWHRVWLHIFTPDRYGRGQNRMYFVVDGVNIEGPLVSSMFTYQGEVYLGGVDDDSLARNLERFGFRSYAKPQYSGCMGSVMFYQTSGHIAPLNRAYNLKSEPSGSVIRGSVCQLMRCADDSGFCSNGGTCRETDDGRLQCVCPAGIGGERCELRPECPMNFCNGRGVCDCQGRYPCSPRCTCNANWSGDRCQYQMSCPDSFRCQNNGVCTCSGSSPSYVCRPECRCPTGFTGVFCETPLRCDASLRSGYFVNGLQCSRPADGFLISGEVIYGPSGTSSHKPTPGGYYVLQLPSPKLTDADNVTIGFQTYNKANTSTILTFNGTNGRFWNLELDDGELKLNQNSVRYAIRLPNSVNLADGTYHTIYLEREGNLYRVFINGTFLTRFTTSGQGFPYSQLIFGADPRGRNVFYGTVGNLKWNGVVYDRSKFPDGGRRPTDDHVIPLPLPANLAQPPSCSDKAWRGYCSNNGRCYESGMSLKCECLPPYYGQRCTKTPYGVRIQREDNRDECAVLRVSSVPTGSDGSTRTESFRFGFQTFQSTAVLVTVYNRQEQFWQLFLRDGRVYLRDSFSRDARMVFYPRVNDGAAHTIVGNRDGQSLSFFLDGEGGMVDRYALNRSLFGSDGQFEHSKLEFGAGNYSDGPGRPDYKLCFLGAIGGKS</sequence>
<dbReference type="CDD" id="cd00053">
    <property type="entry name" value="EGF"/>
    <property type="match status" value="2"/>
</dbReference>
<proteinExistence type="predicted"/>
<reference evidence="7" key="1">
    <citation type="submission" date="2016-11" db="UniProtKB">
        <authorList>
            <consortium name="WormBaseParasite"/>
        </authorList>
    </citation>
    <scope>IDENTIFICATION</scope>
</reference>
<dbReference type="WBParaSite" id="maker-uti_cns_0008449-snap-gene-0.2-mRNA-1">
    <property type="protein sequence ID" value="maker-uti_cns_0008449-snap-gene-0.2-mRNA-1"/>
    <property type="gene ID" value="maker-uti_cns_0008449-snap-gene-0.2"/>
</dbReference>
<feature type="domain" description="EGF-like" evidence="5">
    <location>
        <begin position="2110"/>
        <end position="2150"/>
    </location>
</feature>
<feature type="disulfide bond" evidence="2">
    <location>
        <begin position="1801"/>
        <end position="1810"/>
    </location>
</feature>